<evidence type="ECO:0000256" key="4">
    <source>
        <dbReference type="ARBA" id="ARBA00033254"/>
    </source>
</evidence>
<dbReference type="AlphaFoldDB" id="A0A8T2KPF5"/>
<dbReference type="GO" id="GO:0005634">
    <property type="term" value="C:nucleus"/>
    <property type="evidence" value="ECO:0007669"/>
    <property type="project" value="TreeGrafter"/>
</dbReference>
<evidence type="ECO:0000313" key="9">
    <source>
        <dbReference type="Proteomes" id="UP000812440"/>
    </source>
</evidence>
<feature type="compositionally biased region" description="Basic and acidic residues" evidence="6">
    <location>
        <begin position="286"/>
        <end position="305"/>
    </location>
</feature>
<dbReference type="PANTHER" id="PTHR23325:SF1">
    <property type="entry name" value="SERUM RESPONSE FACTOR-BINDING PROTEIN 1"/>
    <property type="match status" value="1"/>
</dbReference>
<dbReference type="PANTHER" id="PTHR23325">
    <property type="entry name" value="SERUM RESPONSE FACTOR-BINDING"/>
    <property type="match status" value="1"/>
</dbReference>
<comment type="caution">
    <text evidence="8">The sequence shown here is derived from an EMBL/GenBank/DDBJ whole genome shotgun (WGS) entry which is preliminary data.</text>
</comment>
<evidence type="ECO:0000256" key="6">
    <source>
        <dbReference type="SAM" id="MobiDB-lite"/>
    </source>
</evidence>
<dbReference type="InterPro" id="IPR015158">
    <property type="entry name" value="Bud22_dom"/>
</dbReference>
<protein>
    <recommendedName>
        <fullName evidence="1">Serum response factor-binding protein 1</fullName>
    </recommendedName>
    <alternativeName>
        <fullName evidence="4">SRF-dependent transcription regulation-associated protein</fullName>
    </alternativeName>
</protein>
<feature type="domain" description="Bud22" evidence="7">
    <location>
        <begin position="338"/>
        <end position="413"/>
    </location>
</feature>
<feature type="compositionally biased region" description="Polar residues" evidence="6">
    <location>
        <begin position="364"/>
        <end position="374"/>
    </location>
</feature>
<feature type="compositionally biased region" description="Polar residues" evidence="6">
    <location>
        <begin position="224"/>
        <end position="234"/>
    </location>
</feature>
<dbReference type="Proteomes" id="UP000812440">
    <property type="component" value="Chromosome 1"/>
</dbReference>
<dbReference type="GO" id="GO:0030686">
    <property type="term" value="C:90S preribosome"/>
    <property type="evidence" value="ECO:0007669"/>
    <property type="project" value="TreeGrafter"/>
</dbReference>
<organism evidence="8 9">
    <name type="scientific">Hymenochirus boettgeri</name>
    <name type="common">Congo dwarf clawed frog</name>
    <dbReference type="NCBI Taxonomy" id="247094"/>
    <lineage>
        <taxon>Eukaryota</taxon>
        <taxon>Metazoa</taxon>
        <taxon>Chordata</taxon>
        <taxon>Craniata</taxon>
        <taxon>Vertebrata</taxon>
        <taxon>Euteleostomi</taxon>
        <taxon>Amphibia</taxon>
        <taxon>Batrachia</taxon>
        <taxon>Anura</taxon>
        <taxon>Pipoidea</taxon>
        <taxon>Pipidae</taxon>
        <taxon>Pipinae</taxon>
        <taxon>Hymenochirus</taxon>
    </lineage>
</organism>
<evidence type="ECO:0000259" key="7">
    <source>
        <dbReference type="Pfam" id="PF09073"/>
    </source>
</evidence>
<sequence>MAPVLNVNNEMVKMRKDVKKVKVYMIRKLIRHMGQLKSKKGTEEQIQKNQRRAERLLEEIHAVKKMKPDTVTRTSLRKEIHFDEVFKTPNSTAEDRALARLATHPLIKNKITAIKEAVKSFKDARTNASSAEMEKQTEIPQQGTSLKVVKNRKQVKEGSRSKKGKPNKEDIKNLEFKCMPENSEESSENLCNAVINSESGPLQTAESAAQIKAQVLEIIPEIKSSLTTEQNSDASDIEDSSQSEKEYFDDSTEERFYKKASGFDDSDSGDDSDFFIGKVRSIKKKKLEEDTDKPKEKEPPKDTETKSSAQKETAAEAVKIKSVFCKSLSESKPKPFLMKRETNFPSERSKKYSVRPAKTPGMKTLNTKVTSVKQQGRKQELHQPLHPSWEASRKRKEQQTQITAFQGKKIIFDD</sequence>
<evidence type="ECO:0000256" key="1">
    <source>
        <dbReference type="ARBA" id="ARBA00013459"/>
    </source>
</evidence>
<feature type="compositionally biased region" description="Basic and acidic residues" evidence="6">
    <location>
        <begin position="337"/>
        <end position="350"/>
    </location>
</feature>
<keyword evidence="9" id="KW-1185">Reference proteome</keyword>
<comment type="function">
    <text evidence="3">May be involved in regulating transcriptional activation of cardiac genes during the aging process. May play a role in biosynthesis and/or processing of SLC2A4 in adipose cells.</text>
</comment>
<dbReference type="OrthoDB" id="3364872at2759"/>
<feature type="region of interest" description="Disordered" evidence="6">
    <location>
        <begin position="148"/>
        <end position="173"/>
    </location>
</feature>
<feature type="region of interest" description="Disordered" evidence="6">
    <location>
        <begin position="337"/>
        <end position="406"/>
    </location>
</feature>
<accession>A0A8T2KPF5</accession>
<dbReference type="GO" id="GO:0030490">
    <property type="term" value="P:maturation of SSU-rRNA"/>
    <property type="evidence" value="ECO:0007669"/>
    <property type="project" value="TreeGrafter"/>
</dbReference>
<evidence type="ECO:0000256" key="5">
    <source>
        <dbReference type="SAM" id="Coils"/>
    </source>
</evidence>
<feature type="region of interest" description="Disordered" evidence="6">
    <location>
        <begin position="285"/>
        <end position="314"/>
    </location>
</feature>
<evidence type="ECO:0000256" key="2">
    <source>
        <dbReference type="ARBA" id="ARBA00023054"/>
    </source>
</evidence>
<feature type="coiled-coil region" evidence="5">
    <location>
        <begin position="39"/>
        <end position="66"/>
    </location>
</feature>
<keyword evidence="2 5" id="KW-0175">Coiled coil</keyword>
<dbReference type="InterPro" id="IPR037393">
    <property type="entry name" value="Bud22/SRFB1"/>
</dbReference>
<gene>
    <name evidence="8" type="ORF">GDO86_002161</name>
</gene>
<proteinExistence type="predicted"/>
<evidence type="ECO:0000313" key="8">
    <source>
        <dbReference type="EMBL" id="KAG8456266.1"/>
    </source>
</evidence>
<feature type="compositionally biased region" description="Basic and acidic residues" evidence="6">
    <location>
        <begin position="154"/>
        <end position="173"/>
    </location>
</feature>
<evidence type="ECO:0000256" key="3">
    <source>
        <dbReference type="ARBA" id="ARBA00025646"/>
    </source>
</evidence>
<feature type="compositionally biased region" description="Basic and acidic residues" evidence="6">
    <location>
        <begin position="242"/>
        <end position="252"/>
    </location>
</feature>
<name>A0A8T2KPF5_9PIPI</name>
<dbReference type="EMBL" id="JAACNH010000001">
    <property type="protein sequence ID" value="KAG8456266.1"/>
    <property type="molecule type" value="Genomic_DNA"/>
</dbReference>
<feature type="region of interest" description="Disordered" evidence="6">
    <location>
        <begin position="224"/>
        <end position="252"/>
    </location>
</feature>
<reference evidence="8" key="1">
    <citation type="thesis" date="2020" institute="ProQuest LLC" country="789 East Eisenhower Parkway, Ann Arbor, MI, USA">
        <title>Comparative Genomics and Chromosome Evolution.</title>
        <authorList>
            <person name="Mudd A.B."/>
        </authorList>
    </citation>
    <scope>NUCLEOTIDE SEQUENCE</scope>
    <source>
        <strain evidence="8">Female2</strain>
        <tissue evidence="8">Blood</tissue>
    </source>
</reference>
<dbReference type="Pfam" id="PF09073">
    <property type="entry name" value="BUD22"/>
    <property type="match status" value="1"/>
</dbReference>